<proteinExistence type="predicted"/>
<reference evidence="1" key="1">
    <citation type="submission" date="2024-06" db="EMBL/GenBank/DDBJ databases">
        <title>Methylostella associata gen. nov., sp. nov., a novel Ancalomicrobiaceae-affiliated facultatively methylotrophic bacteria that feed on methanotrophs of the genus Methylococcus.</title>
        <authorList>
            <person name="Saltykova V."/>
            <person name="Danilova O.V."/>
            <person name="Oshkin I.Y."/>
            <person name="Belova S.E."/>
            <person name="Pimenov N.V."/>
            <person name="Dedysh S.N."/>
        </authorList>
    </citation>
    <scope>NUCLEOTIDE SEQUENCE</scope>
    <source>
        <strain evidence="1">S20</strain>
    </source>
</reference>
<accession>A0AAU7X8Y3</accession>
<dbReference type="RefSeq" id="WP_407049348.1">
    <property type="nucleotide sequence ID" value="NZ_CP158568.1"/>
</dbReference>
<dbReference type="EMBL" id="CP158568">
    <property type="protein sequence ID" value="XBY44256.1"/>
    <property type="molecule type" value="Genomic_DNA"/>
</dbReference>
<gene>
    <name evidence="1" type="ORF">ABS361_19835</name>
</gene>
<evidence type="ECO:0000313" key="1">
    <source>
        <dbReference type="EMBL" id="XBY44256.1"/>
    </source>
</evidence>
<name>A0AAU7X8Y3_9HYPH</name>
<dbReference type="AlphaFoldDB" id="A0AAU7X8Y3"/>
<organism evidence="1">
    <name type="scientific">Methyloraptor flagellatus</name>
    <dbReference type="NCBI Taxonomy" id="3162530"/>
    <lineage>
        <taxon>Bacteria</taxon>
        <taxon>Pseudomonadati</taxon>
        <taxon>Pseudomonadota</taxon>
        <taxon>Alphaproteobacteria</taxon>
        <taxon>Hyphomicrobiales</taxon>
        <taxon>Ancalomicrobiaceae</taxon>
        <taxon>Methyloraptor</taxon>
    </lineage>
</organism>
<dbReference type="KEGG" id="mflg:ABS361_19835"/>
<protein>
    <submittedName>
        <fullName evidence="1">Uncharacterized protein</fullName>
    </submittedName>
</protein>
<sequence>MNDHVKLRYAEIRLRLHDLDRLLEQAQTGPLGISEGVRKRAENRMDEMGEVIALSVRSVDVAYAKVATWVDTGRDNANASAGVSAFDPSGPTASLNQRADDVEAYALAVLELAAAACRECAHAILEAVLARSDADRSGLRFRPEAGGPGVSKAVQG</sequence>